<dbReference type="Pfam" id="PF05175">
    <property type="entry name" value="MTS"/>
    <property type="match status" value="1"/>
</dbReference>
<proteinExistence type="inferred from homology"/>
<comment type="function">
    <text evidence="5">Methylates the class 1 translation termination release factors RF1/PrfA and RF2/PrfB on the glutamine residue of the universally conserved GGQ motif.</text>
</comment>
<dbReference type="Gene3D" id="3.40.50.150">
    <property type="entry name" value="Vaccinia Virus protein VP39"/>
    <property type="match status" value="1"/>
</dbReference>
<evidence type="ECO:0000256" key="5">
    <source>
        <dbReference type="HAMAP-Rule" id="MF_02126"/>
    </source>
</evidence>
<feature type="domain" description="Release factor glutamine methyltransferase N-terminal" evidence="7">
    <location>
        <begin position="5"/>
        <end position="74"/>
    </location>
</feature>
<dbReference type="NCBIfam" id="TIGR00536">
    <property type="entry name" value="hemK_fam"/>
    <property type="match status" value="1"/>
</dbReference>
<keyword evidence="2 5" id="KW-0808">Transferase</keyword>
<sequence length="279" mass="31255">MKIFDALNFGTQYLKNYVSEPRLEAEGLLSFLLGVGREYIIVNRDKELSENIFERYKGLLDLRKDGMPYQYIVGKKHFMGLIFKVSPNVLIPRNDTEVLVEEVLKRLQKNDVVLDIGTGSGAIAVSIAKYKDVKVYAVDISDDALSVARDNAYENGVLDKIVFLKSDLFSSVPKDVKFDVIVSNPPYIRSGDIDKLQEEVKKEPKIALDGGEDGLLFYRKIVRDSKEYIKSSGIIAFEVGYDEAGDVSRILLDGGYGNIEIVKDLQGIDRVVLGKWLGS</sequence>
<dbReference type="PANTHER" id="PTHR18895:SF74">
    <property type="entry name" value="MTRF1L RELEASE FACTOR GLUTAMINE METHYLTRANSFERASE"/>
    <property type="match status" value="1"/>
</dbReference>
<feature type="binding site" evidence="5">
    <location>
        <position position="139"/>
    </location>
    <ligand>
        <name>S-adenosyl-L-methionine</name>
        <dbReference type="ChEBI" id="CHEBI:59789"/>
    </ligand>
</feature>
<dbReference type="InterPro" id="IPR040758">
    <property type="entry name" value="PrmC_N"/>
</dbReference>
<dbReference type="Gene3D" id="1.10.8.10">
    <property type="entry name" value="DNA helicase RuvA subunit, C-terminal domain"/>
    <property type="match status" value="1"/>
</dbReference>
<name>F6BL72_THEXL</name>
<keyword evidence="9" id="KW-1185">Reference proteome</keyword>
<keyword evidence="3 5" id="KW-0949">S-adenosyl-L-methionine</keyword>
<dbReference type="HAMAP" id="MF_02126">
    <property type="entry name" value="RF_methyltr_PrmC"/>
    <property type="match status" value="1"/>
</dbReference>
<dbReference type="InterPro" id="IPR050320">
    <property type="entry name" value="N5-glutamine_MTase"/>
</dbReference>
<dbReference type="KEGG" id="txy:Thexy_2198"/>
<dbReference type="Proteomes" id="UP000007239">
    <property type="component" value="Chromosome"/>
</dbReference>
<dbReference type="GO" id="GO:0003676">
    <property type="term" value="F:nucleic acid binding"/>
    <property type="evidence" value="ECO:0007669"/>
    <property type="project" value="InterPro"/>
</dbReference>
<dbReference type="Pfam" id="PF17827">
    <property type="entry name" value="PrmC_N"/>
    <property type="match status" value="1"/>
</dbReference>
<dbReference type="InterPro" id="IPR004556">
    <property type="entry name" value="HemK-like"/>
</dbReference>
<evidence type="ECO:0000313" key="8">
    <source>
        <dbReference type="EMBL" id="AEF18205.1"/>
    </source>
</evidence>
<feature type="binding site" evidence="5">
    <location>
        <begin position="117"/>
        <end position="121"/>
    </location>
    <ligand>
        <name>S-adenosyl-L-methionine</name>
        <dbReference type="ChEBI" id="CHEBI:59789"/>
    </ligand>
</feature>
<evidence type="ECO:0000256" key="4">
    <source>
        <dbReference type="ARBA" id="ARBA00048391"/>
    </source>
</evidence>
<comment type="similarity">
    <text evidence="5">Belongs to the protein N5-glutamine methyltransferase family. PrmC subfamily.</text>
</comment>
<gene>
    <name evidence="5" type="primary">prmC</name>
    <name evidence="8" type="ordered locus">Thexy_2198</name>
</gene>
<dbReference type="STRING" id="858215.Thexy_2198"/>
<dbReference type="NCBIfam" id="TIGR03534">
    <property type="entry name" value="RF_mod_PrmC"/>
    <property type="match status" value="1"/>
</dbReference>
<dbReference type="SUPFAM" id="SSF53335">
    <property type="entry name" value="S-adenosyl-L-methionine-dependent methyltransferases"/>
    <property type="match status" value="1"/>
</dbReference>
<protein>
    <recommendedName>
        <fullName evidence="5">Release factor glutamine methyltransferase</fullName>
        <shortName evidence="5">RF MTase</shortName>
        <ecNumber evidence="5">2.1.1.297</ecNumber>
    </recommendedName>
    <alternativeName>
        <fullName evidence="5">N5-glutamine methyltransferase PrmC</fullName>
    </alternativeName>
    <alternativeName>
        <fullName evidence="5">Protein-(glutamine-N5) MTase PrmC</fullName>
    </alternativeName>
    <alternativeName>
        <fullName evidence="5">Protein-glutamine N-methyltransferase PrmC</fullName>
    </alternativeName>
</protein>
<comment type="caution">
    <text evidence="5">Lacks conserved residue(s) required for the propagation of feature annotation.</text>
</comment>
<feature type="binding site" evidence="5">
    <location>
        <begin position="184"/>
        <end position="187"/>
    </location>
    <ligand>
        <name>substrate</name>
    </ligand>
</feature>
<evidence type="ECO:0000256" key="2">
    <source>
        <dbReference type="ARBA" id="ARBA00022679"/>
    </source>
</evidence>
<dbReference type="RefSeq" id="WP_013788932.1">
    <property type="nucleotide sequence ID" value="NC_015555.1"/>
</dbReference>
<feature type="domain" description="Methyltransferase small" evidence="6">
    <location>
        <begin position="96"/>
        <end position="192"/>
    </location>
</feature>
<dbReference type="PROSITE" id="PS00092">
    <property type="entry name" value="N6_MTASE"/>
    <property type="match status" value="1"/>
</dbReference>
<reference evidence="8" key="1">
    <citation type="submission" date="2011-05" db="EMBL/GenBank/DDBJ databases">
        <title>Complete sequence of Thermoanaerobacterium xylanolyticum LX-11.</title>
        <authorList>
            <consortium name="US DOE Joint Genome Institute"/>
            <person name="Lucas S."/>
            <person name="Han J."/>
            <person name="Lapidus A."/>
            <person name="Cheng J.-F."/>
            <person name="Goodwin L."/>
            <person name="Pitluck S."/>
            <person name="Peters L."/>
            <person name="Mikhailova N."/>
            <person name="Lu M."/>
            <person name="Han C."/>
            <person name="Tapia R."/>
            <person name="Land M."/>
            <person name="Hauser L."/>
            <person name="Kyrpides N."/>
            <person name="Ivanova N."/>
            <person name="Pagani I."/>
            <person name="Hemme C."/>
            <person name="Woyke T."/>
        </authorList>
    </citation>
    <scope>NUCLEOTIDE SEQUENCE</scope>
    <source>
        <strain evidence="8">LX-11</strain>
    </source>
</reference>
<dbReference type="eggNOG" id="COG2890">
    <property type="taxonomic scope" value="Bacteria"/>
</dbReference>
<dbReference type="CDD" id="cd02440">
    <property type="entry name" value="AdoMet_MTases"/>
    <property type="match status" value="1"/>
</dbReference>
<dbReference type="AlphaFoldDB" id="F6BL72"/>
<evidence type="ECO:0000259" key="6">
    <source>
        <dbReference type="Pfam" id="PF05175"/>
    </source>
</evidence>
<evidence type="ECO:0000256" key="3">
    <source>
        <dbReference type="ARBA" id="ARBA00022691"/>
    </source>
</evidence>
<dbReference type="InterPro" id="IPR019874">
    <property type="entry name" value="RF_methyltr_PrmC"/>
</dbReference>
<dbReference type="GO" id="GO:0102559">
    <property type="term" value="F:peptide chain release factor N(5)-glutamine methyltransferase activity"/>
    <property type="evidence" value="ECO:0007669"/>
    <property type="project" value="UniProtKB-EC"/>
</dbReference>
<comment type="catalytic activity">
    <reaction evidence="4 5">
        <text>L-glutaminyl-[peptide chain release factor] + S-adenosyl-L-methionine = N(5)-methyl-L-glutaminyl-[peptide chain release factor] + S-adenosyl-L-homocysteine + H(+)</text>
        <dbReference type="Rhea" id="RHEA:42896"/>
        <dbReference type="Rhea" id="RHEA-COMP:10271"/>
        <dbReference type="Rhea" id="RHEA-COMP:10272"/>
        <dbReference type="ChEBI" id="CHEBI:15378"/>
        <dbReference type="ChEBI" id="CHEBI:30011"/>
        <dbReference type="ChEBI" id="CHEBI:57856"/>
        <dbReference type="ChEBI" id="CHEBI:59789"/>
        <dbReference type="ChEBI" id="CHEBI:61891"/>
        <dbReference type="EC" id="2.1.1.297"/>
    </reaction>
</comment>
<dbReference type="InterPro" id="IPR029063">
    <property type="entry name" value="SAM-dependent_MTases_sf"/>
</dbReference>
<dbReference type="EC" id="2.1.1.297" evidence="5"/>
<dbReference type="PANTHER" id="PTHR18895">
    <property type="entry name" value="HEMK METHYLTRANSFERASE"/>
    <property type="match status" value="1"/>
</dbReference>
<evidence type="ECO:0000256" key="1">
    <source>
        <dbReference type="ARBA" id="ARBA00022603"/>
    </source>
</evidence>
<dbReference type="GO" id="GO:0032259">
    <property type="term" value="P:methylation"/>
    <property type="evidence" value="ECO:0007669"/>
    <property type="project" value="UniProtKB-KW"/>
</dbReference>
<dbReference type="HOGENOM" id="CLU_018398_3_1_9"/>
<organism evidence="8 9">
    <name type="scientific">Thermoanaerobacterium xylanolyticum (strain ATCC 49914 / DSM 7097 / LX-11)</name>
    <dbReference type="NCBI Taxonomy" id="858215"/>
    <lineage>
        <taxon>Bacteria</taxon>
        <taxon>Bacillati</taxon>
        <taxon>Bacillota</taxon>
        <taxon>Clostridia</taxon>
        <taxon>Thermoanaerobacterales</taxon>
        <taxon>Thermoanaerobacteraceae</taxon>
        <taxon>Thermoanaerobacterium</taxon>
    </lineage>
</organism>
<dbReference type="InterPro" id="IPR002052">
    <property type="entry name" value="DNA_methylase_N6_adenine_CS"/>
</dbReference>
<keyword evidence="1 5" id="KW-0489">Methyltransferase</keyword>
<feature type="binding site" evidence="5">
    <location>
        <position position="184"/>
    </location>
    <ligand>
        <name>S-adenosyl-L-methionine</name>
        <dbReference type="ChEBI" id="CHEBI:59789"/>
    </ligand>
</feature>
<evidence type="ECO:0000259" key="7">
    <source>
        <dbReference type="Pfam" id="PF17827"/>
    </source>
</evidence>
<dbReference type="InterPro" id="IPR007848">
    <property type="entry name" value="Small_mtfrase_dom"/>
</dbReference>
<evidence type="ECO:0000313" key="9">
    <source>
        <dbReference type="Proteomes" id="UP000007239"/>
    </source>
</evidence>
<dbReference type="EMBL" id="CP002739">
    <property type="protein sequence ID" value="AEF18205.1"/>
    <property type="molecule type" value="Genomic_DNA"/>
</dbReference>
<accession>F6BL72</accession>